<accession>A0A7Y9IF38</accession>
<feature type="transmembrane region" description="Helical" evidence="1">
    <location>
        <begin position="58"/>
        <end position="76"/>
    </location>
</feature>
<keyword evidence="1" id="KW-0812">Transmembrane</keyword>
<feature type="transmembrane region" description="Helical" evidence="1">
    <location>
        <begin position="113"/>
        <end position="141"/>
    </location>
</feature>
<feature type="transmembrane region" description="Helical" evidence="1">
    <location>
        <begin position="153"/>
        <end position="171"/>
    </location>
</feature>
<keyword evidence="1" id="KW-1133">Transmembrane helix</keyword>
<proteinExistence type="predicted"/>
<keyword evidence="1" id="KW-0472">Membrane</keyword>
<evidence type="ECO:0008006" key="4">
    <source>
        <dbReference type="Google" id="ProtNLM"/>
    </source>
</evidence>
<gene>
    <name evidence="2" type="ORF">BKA15_006378</name>
</gene>
<dbReference type="Proteomes" id="UP000569914">
    <property type="component" value="Unassembled WGS sequence"/>
</dbReference>
<sequence length="173" mass="18589">MIDAWAITVISVAVAAYGVLRLLRPWGCAGRTGVISQLLHVIMAVAMIAMVWLPQPAWSGWLQLTGFALAGVWYLLPRVRCSGDRETWPTHAVMMFGMSWMSLVMIIRPPGPIASLAGIAVLVAFLAVGSRQAVALAGPLVRRHGRRVADRSATVAMVLGMIIMTVPMLAVST</sequence>
<dbReference type="Pfam" id="PF17197">
    <property type="entry name" value="DUF5134"/>
    <property type="match status" value="1"/>
</dbReference>
<dbReference type="EMBL" id="JACCBU010000001">
    <property type="protein sequence ID" value="NYE75049.1"/>
    <property type="molecule type" value="Genomic_DNA"/>
</dbReference>
<evidence type="ECO:0000256" key="1">
    <source>
        <dbReference type="SAM" id="Phobius"/>
    </source>
</evidence>
<organism evidence="2 3">
    <name type="scientific">Microlunatus parietis</name>
    <dbReference type="NCBI Taxonomy" id="682979"/>
    <lineage>
        <taxon>Bacteria</taxon>
        <taxon>Bacillati</taxon>
        <taxon>Actinomycetota</taxon>
        <taxon>Actinomycetes</taxon>
        <taxon>Propionibacteriales</taxon>
        <taxon>Propionibacteriaceae</taxon>
        <taxon>Microlunatus</taxon>
    </lineage>
</organism>
<feature type="transmembrane region" description="Helical" evidence="1">
    <location>
        <begin position="6"/>
        <end position="23"/>
    </location>
</feature>
<protein>
    <recommendedName>
        <fullName evidence="4">DUF5134 domain-containing protein</fullName>
    </recommendedName>
</protein>
<evidence type="ECO:0000313" key="3">
    <source>
        <dbReference type="Proteomes" id="UP000569914"/>
    </source>
</evidence>
<keyword evidence="3" id="KW-1185">Reference proteome</keyword>
<dbReference type="AlphaFoldDB" id="A0A7Y9IF38"/>
<name>A0A7Y9IF38_9ACTN</name>
<reference evidence="2 3" key="1">
    <citation type="submission" date="2020-07" db="EMBL/GenBank/DDBJ databases">
        <title>Sequencing the genomes of 1000 actinobacteria strains.</title>
        <authorList>
            <person name="Klenk H.-P."/>
        </authorList>
    </citation>
    <scope>NUCLEOTIDE SEQUENCE [LARGE SCALE GENOMIC DNA]</scope>
    <source>
        <strain evidence="2 3">DSM 22083</strain>
    </source>
</reference>
<dbReference type="RefSeq" id="WP_179757622.1">
    <property type="nucleotide sequence ID" value="NZ_JACCBU010000001.1"/>
</dbReference>
<comment type="caution">
    <text evidence="2">The sequence shown here is derived from an EMBL/GenBank/DDBJ whole genome shotgun (WGS) entry which is preliminary data.</text>
</comment>
<evidence type="ECO:0000313" key="2">
    <source>
        <dbReference type="EMBL" id="NYE75049.1"/>
    </source>
</evidence>
<feature type="transmembrane region" description="Helical" evidence="1">
    <location>
        <begin position="35"/>
        <end position="52"/>
    </location>
</feature>
<dbReference type="InterPro" id="IPR033458">
    <property type="entry name" value="DUF5134"/>
</dbReference>
<feature type="transmembrane region" description="Helical" evidence="1">
    <location>
        <begin position="88"/>
        <end position="107"/>
    </location>
</feature>